<keyword evidence="1" id="KW-0812">Transmembrane</keyword>
<evidence type="ECO:0000313" key="4">
    <source>
        <dbReference type="Proteomes" id="UP000297608"/>
    </source>
</evidence>
<sequence>MMTVAKSKMAPPISGAFLSPPEELRFVGFQWTALMLSALLAVLTSISTFDPPSVRWFLFAGAATGVIVALRARYAQRVTVIGGVAATAMAIGLTIIVAITIQPAPMGVIMSFGLLGIAIALCTFEDPIRASIESSICAIVGSVIIVARSSIPFAAVFIFVSLVVLASSSVLFLRHSLRVSRDEAIALSLTDSLTGVSNRRGLEIRFSVVTAMAVRTGQQLGCLMIDLDRFKLINDVHGHAIGDGILKECAAVIKTCLRPSDVCARIGGEEFAVFAIVDGPAQLAIIAERIRAAIENQGTIPPVTASIGGSCGAVVESETIDALLRIADMALCAAKSAGRNIVRLGS</sequence>
<protein>
    <submittedName>
        <fullName evidence="3">GGDEF domain-containing protein</fullName>
    </submittedName>
</protein>
<feature type="transmembrane region" description="Helical" evidence="1">
    <location>
        <begin position="26"/>
        <end position="47"/>
    </location>
</feature>
<dbReference type="InterPro" id="IPR029787">
    <property type="entry name" value="Nucleotide_cyclase"/>
</dbReference>
<dbReference type="PROSITE" id="PS50887">
    <property type="entry name" value="GGDEF"/>
    <property type="match status" value="1"/>
</dbReference>
<feature type="domain" description="GGDEF" evidence="2">
    <location>
        <begin position="218"/>
        <end position="346"/>
    </location>
</feature>
<dbReference type="SMART" id="SM00267">
    <property type="entry name" value="GGDEF"/>
    <property type="match status" value="1"/>
</dbReference>
<keyword evidence="1" id="KW-1133">Transmembrane helix</keyword>
<dbReference type="NCBIfam" id="TIGR00254">
    <property type="entry name" value="GGDEF"/>
    <property type="match status" value="1"/>
</dbReference>
<comment type="caution">
    <text evidence="3">The sequence shown here is derived from an EMBL/GenBank/DDBJ whole genome shotgun (WGS) entry which is preliminary data.</text>
</comment>
<dbReference type="CDD" id="cd01949">
    <property type="entry name" value="GGDEF"/>
    <property type="match status" value="1"/>
</dbReference>
<accession>A0ABY2IEW6</accession>
<dbReference type="Gene3D" id="3.30.70.270">
    <property type="match status" value="1"/>
</dbReference>
<dbReference type="PANTHER" id="PTHR45138">
    <property type="entry name" value="REGULATORY COMPONENTS OF SENSORY TRANSDUCTION SYSTEM"/>
    <property type="match status" value="1"/>
</dbReference>
<evidence type="ECO:0000313" key="3">
    <source>
        <dbReference type="EMBL" id="TFB88324.1"/>
    </source>
</evidence>
<dbReference type="InterPro" id="IPR043128">
    <property type="entry name" value="Rev_trsase/Diguanyl_cyclase"/>
</dbReference>
<dbReference type="RefSeq" id="WP_134533689.1">
    <property type="nucleotide sequence ID" value="NZ_SOFG01000009.1"/>
</dbReference>
<feature type="transmembrane region" description="Helical" evidence="1">
    <location>
        <begin position="79"/>
        <end position="101"/>
    </location>
</feature>
<reference evidence="3 4" key="1">
    <citation type="submission" date="2019-03" db="EMBL/GenBank/DDBJ databases">
        <title>Genomics of glacier-inhabiting Cryobacterium strains.</title>
        <authorList>
            <person name="Liu Q."/>
            <person name="Xin Y.-H."/>
        </authorList>
    </citation>
    <scope>NUCLEOTIDE SEQUENCE [LARGE SCALE GENOMIC DNA]</scope>
    <source>
        <strain evidence="3 4">MDB2-B</strain>
    </source>
</reference>
<dbReference type="InterPro" id="IPR000160">
    <property type="entry name" value="GGDEF_dom"/>
</dbReference>
<feature type="transmembrane region" description="Helical" evidence="1">
    <location>
        <begin position="131"/>
        <end position="147"/>
    </location>
</feature>
<name>A0ABY2IEW6_9MICO</name>
<dbReference type="InterPro" id="IPR050469">
    <property type="entry name" value="Diguanylate_Cyclase"/>
</dbReference>
<feature type="transmembrane region" description="Helical" evidence="1">
    <location>
        <begin position="153"/>
        <end position="173"/>
    </location>
</feature>
<dbReference type="SUPFAM" id="SSF55073">
    <property type="entry name" value="Nucleotide cyclase"/>
    <property type="match status" value="1"/>
</dbReference>
<keyword evidence="4" id="KW-1185">Reference proteome</keyword>
<evidence type="ECO:0000259" key="2">
    <source>
        <dbReference type="PROSITE" id="PS50887"/>
    </source>
</evidence>
<dbReference type="Pfam" id="PF00990">
    <property type="entry name" value="GGDEF"/>
    <property type="match status" value="1"/>
</dbReference>
<feature type="transmembrane region" description="Helical" evidence="1">
    <location>
        <begin position="53"/>
        <end position="72"/>
    </location>
</feature>
<dbReference type="PANTHER" id="PTHR45138:SF9">
    <property type="entry name" value="DIGUANYLATE CYCLASE DGCM-RELATED"/>
    <property type="match status" value="1"/>
</dbReference>
<organism evidence="3 4">
    <name type="scientific">Cryobacterium algoricola</name>
    <dbReference type="NCBI Taxonomy" id="1259183"/>
    <lineage>
        <taxon>Bacteria</taxon>
        <taxon>Bacillati</taxon>
        <taxon>Actinomycetota</taxon>
        <taxon>Actinomycetes</taxon>
        <taxon>Micrococcales</taxon>
        <taxon>Microbacteriaceae</taxon>
        <taxon>Cryobacterium</taxon>
    </lineage>
</organism>
<evidence type="ECO:0000256" key="1">
    <source>
        <dbReference type="SAM" id="Phobius"/>
    </source>
</evidence>
<dbReference type="EMBL" id="SOFG01000009">
    <property type="protein sequence ID" value="TFB88324.1"/>
    <property type="molecule type" value="Genomic_DNA"/>
</dbReference>
<feature type="transmembrane region" description="Helical" evidence="1">
    <location>
        <begin position="107"/>
        <end position="124"/>
    </location>
</feature>
<keyword evidence="1" id="KW-0472">Membrane</keyword>
<proteinExistence type="predicted"/>
<gene>
    <name evidence="3" type="ORF">E3O44_06570</name>
</gene>
<dbReference type="Proteomes" id="UP000297608">
    <property type="component" value="Unassembled WGS sequence"/>
</dbReference>